<dbReference type="InterPro" id="IPR036052">
    <property type="entry name" value="TrpB-like_PALP_sf"/>
</dbReference>
<dbReference type="SUPFAM" id="SSF53686">
    <property type="entry name" value="Tryptophan synthase beta subunit-like PLP-dependent enzymes"/>
    <property type="match status" value="1"/>
</dbReference>
<dbReference type="PANTHER" id="PTHR43780">
    <property type="entry name" value="1-AMINOCYCLOPROPANE-1-CARBOXYLATE DEAMINASE-RELATED"/>
    <property type="match status" value="1"/>
</dbReference>
<comment type="caution">
    <text evidence="4">The sequence shown here is derived from an EMBL/GenBank/DDBJ whole genome shotgun (WGS) entry which is preliminary data.</text>
</comment>
<organism evidence="4 5">
    <name type="scientific">Vibrio hyugaensis</name>
    <dbReference type="NCBI Taxonomy" id="1534743"/>
    <lineage>
        <taxon>Bacteria</taxon>
        <taxon>Pseudomonadati</taxon>
        <taxon>Pseudomonadota</taxon>
        <taxon>Gammaproteobacteria</taxon>
        <taxon>Vibrionales</taxon>
        <taxon>Vibrionaceae</taxon>
        <taxon>Vibrio</taxon>
    </lineage>
</organism>
<dbReference type="Proteomes" id="UP001156669">
    <property type="component" value="Unassembled WGS sequence"/>
</dbReference>
<dbReference type="PANTHER" id="PTHR43780:SF2">
    <property type="entry name" value="1-AMINOCYCLOPROPANE-1-CARBOXYLATE DEAMINASE-RELATED"/>
    <property type="match status" value="1"/>
</dbReference>
<name>A0ABQ5Y0W8_9VIBR</name>
<evidence type="ECO:0000256" key="2">
    <source>
        <dbReference type="ARBA" id="ARBA00008639"/>
    </source>
</evidence>
<comment type="similarity">
    <text evidence="2">Belongs to the ACC deaminase/D-cysteine desulfhydrase family.</text>
</comment>
<comment type="cofactor">
    <cofactor evidence="1">
        <name>pyridoxal 5'-phosphate</name>
        <dbReference type="ChEBI" id="CHEBI:597326"/>
    </cofactor>
</comment>
<accession>A0ABQ5Y0W8</accession>
<evidence type="ECO:0000256" key="1">
    <source>
        <dbReference type="ARBA" id="ARBA00001933"/>
    </source>
</evidence>
<protein>
    <submittedName>
        <fullName evidence="4">1-aminocyclopropane-1-carboxylate deaminase</fullName>
    </submittedName>
</protein>
<gene>
    <name evidence="4" type="ORF">GCM10007906_07460</name>
</gene>
<dbReference type="Gene3D" id="3.40.50.1100">
    <property type="match status" value="2"/>
</dbReference>
<sequence>MVGHVSSSMKLSESPITQHNFYGHTFFLKRDDMLHSHFSGNKARKFMALMEAQNSQIKTLISYGSAQSNAMYSLAALAQIKGWNFEFYVQHIPSWLKDSPIGNYRGALDLGMNITAMQDIESTLHPTEYIEQVRGLDDTTLVVPEGGKATIAEAGVKQLARELLDWTRLEGKKQFAVALPSGTGTTALYLSKHLKPHGIEVLTCACVGDADYLTEQFNTLETENHPTILSVRNKHHFGRLYQSDYETWNALYDHTNLEFDLLYDPYMWQCLQPWLAENENKTLIYIHQGGLLGNESMLPRYQREFE</sequence>
<evidence type="ECO:0000256" key="3">
    <source>
        <dbReference type="ARBA" id="ARBA00022898"/>
    </source>
</evidence>
<evidence type="ECO:0000313" key="4">
    <source>
        <dbReference type="EMBL" id="GLR03159.1"/>
    </source>
</evidence>
<evidence type="ECO:0000313" key="5">
    <source>
        <dbReference type="Proteomes" id="UP001156669"/>
    </source>
</evidence>
<dbReference type="PIRSF" id="PIRSF006278">
    <property type="entry name" value="ACCD_DCysDesulf"/>
    <property type="match status" value="1"/>
</dbReference>
<keyword evidence="5" id="KW-1185">Reference proteome</keyword>
<proteinExistence type="inferred from homology"/>
<dbReference type="InterPro" id="IPR027278">
    <property type="entry name" value="ACCD_DCysDesulf"/>
</dbReference>
<dbReference type="EMBL" id="BSOE01000012">
    <property type="protein sequence ID" value="GLR03159.1"/>
    <property type="molecule type" value="Genomic_DNA"/>
</dbReference>
<keyword evidence="3" id="KW-0663">Pyridoxal phosphate</keyword>
<reference evidence="5" key="1">
    <citation type="journal article" date="2019" name="Int. J. Syst. Evol. Microbiol.">
        <title>The Global Catalogue of Microorganisms (GCM) 10K type strain sequencing project: providing services to taxonomists for standard genome sequencing and annotation.</title>
        <authorList>
            <consortium name="The Broad Institute Genomics Platform"/>
            <consortium name="The Broad Institute Genome Sequencing Center for Infectious Disease"/>
            <person name="Wu L."/>
            <person name="Ma J."/>
        </authorList>
    </citation>
    <scope>NUCLEOTIDE SEQUENCE [LARGE SCALE GENOMIC DNA]</scope>
    <source>
        <strain evidence="5">NBRC 110633</strain>
    </source>
</reference>